<protein>
    <recommendedName>
        <fullName evidence="7">WRKY domain-containing protein</fullName>
    </recommendedName>
</protein>
<evidence type="ECO:0000256" key="3">
    <source>
        <dbReference type="ARBA" id="ARBA00023125"/>
    </source>
</evidence>
<dbReference type="GO" id="GO:0043565">
    <property type="term" value="F:sequence-specific DNA binding"/>
    <property type="evidence" value="ECO:0007669"/>
    <property type="project" value="InterPro"/>
</dbReference>
<dbReference type="GO" id="GO:0003700">
    <property type="term" value="F:DNA-binding transcription factor activity"/>
    <property type="evidence" value="ECO:0007669"/>
    <property type="project" value="InterPro"/>
</dbReference>
<gene>
    <name evidence="8" type="ORF">HYC85_015352</name>
</gene>
<dbReference type="InterPro" id="IPR018872">
    <property type="entry name" value="Zn-cluster-dom"/>
</dbReference>
<keyword evidence="3" id="KW-0238">DNA-binding</keyword>
<dbReference type="EMBL" id="JACBKZ010000007">
    <property type="protein sequence ID" value="KAF5945124.1"/>
    <property type="molecule type" value="Genomic_DNA"/>
</dbReference>
<comment type="caution">
    <text evidence="8">The sequence shown here is derived from an EMBL/GenBank/DDBJ whole genome shotgun (WGS) entry which is preliminary data.</text>
</comment>
<dbReference type="InterPro" id="IPR036576">
    <property type="entry name" value="WRKY_dom_sf"/>
</dbReference>
<dbReference type="Gene3D" id="2.20.25.80">
    <property type="entry name" value="WRKY domain"/>
    <property type="match status" value="1"/>
</dbReference>
<keyword evidence="2" id="KW-0805">Transcription regulation</keyword>
<evidence type="ECO:0000256" key="6">
    <source>
        <dbReference type="SAM" id="MobiDB-lite"/>
    </source>
</evidence>
<dbReference type="GO" id="GO:0005634">
    <property type="term" value="C:nucleus"/>
    <property type="evidence" value="ECO:0007669"/>
    <property type="project" value="UniProtKB-SubCell"/>
</dbReference>
<dbReference type="GO" id="GO:0005516">
    <property type="term" value="F:calmodulin binding"/>
    <property type="evidence" value="ECO:0007669"/>
    <property type="project" value="UniProtKB-ARBA"/>
</dbReference>
<dbReference type="Pfam" id="PF10533">
    <property type="entry name" value="Plant_zn_clust"/>
    <property type="match status" value="1"/>
</dbReference>
<keyword evidence="5" id="KW-0539">Nucleus</keyword>
<dbReference type="Proteomes" id="UP000593564">
    <property type="component" value="Unassembled WGS sequence"/>
</dbReference>
<reference evidence="9" key="1">
    <citation type="journal article" date="2020" name="Nat. Commun.">
        <title>Genome assembly of wild tea tree DASZ reveals pedigree and selection history of tea varieties.</title>
        <authorList>
            <person name="Zhang W."/>
            <person name="Zhang Y."/>
            <person name="Qiu H."/>
            <person name="Guo Y."/>
            <person name="Wan H."/>
            <person name="Zhang X."/>
            <person name="Scossa F."/>
            <person name="Alseekh S."/>
            <person name="Zhang Q."/>
            <person name="Wang P."/>
            <person name="Xu L."/>
            <person name="Schmidt M.H."/>
            <person name="Jia X."/>
            <person name="Li D."/>
            <person name="Zhu A."/>
            <person name="Guo F."/>
            <person name="Chen W."/>
            <person name="Ni D."/>
            <person name="Usadel B."/>
            <person name="Fernie A.R."/>
            <person name="Wen W."/>
        </authorList>
    </citation>
    <scope>NUCLEOTIDE SEQUENCE [LARGE SCALE GENOMIC DNA]</scope>
    <source>
        <strain evidence="9">cv. G240</strain>
    </source>
</reference>
<evidence type="ECO:0000313" key="8">
    <source>
        <dbReference type="EMBL" id="KAF5945124.1"/>
    </source>
</evidence>
<dbReference type="SMART" id="SM00774">
    <property type="entry name" value="WRKY"/>
    <property type="match status" value="1"/>
</dbReference>
<organism evidence="8 9">
    <name type="scientific">Camellia sinensis</name>
    <name type="common">Tea plant</name>
    <name type="synonym">Thea sinensis</name>
    <dbReference type="NCBI Taxonomy" id="4442"/>
    <lineage>
        <taxon>Eukaryota</taxon>
        <taxon>Viridiplantae</taxon>
        <taxon>Streptophyta</taxon>
        <taxon>Embryophyta</taxon>
        <taxon>Tracheophyta</taxon>
        <taxon>Spermatophyta</taxon>
        <taxon>Magnoliopsida</taxon>
        <taxon>eudicotyledons</taxon>
        <taxon>Gunneridae</taxon>
        <taxon>Pentapetalae</taxon>
        <taxon>asterids</taxon>
        <taxon>Ericales</taxon>
        <taxon>Theaceae</taxon>
        <taxon>Camellia</taxon>
    </lineage>
</organism>
<feature type="domain" description="WRKY" evidence="7">
    <location>
        <begin position="215"/>
        <end position="262"/>
    </location>
</feature>
<dbReference type="InterPro" id="IPR044810">
    <property type="entry name" value="WRKY_plant"/>
</dbReference>
<evidence type="ECO:0000256" key="2">
    <source>
        <dbReference type="ARBA" id="ARBA00023015"/>
    </source>
</evidence>
<dbReference type="InterPro" id="IPR003657">
    <property type="entry name" value="WRKY_dom"/>
</dbReference>
<feature type="region of interest" description="Disordered" evidence="6">
    <location>
        <begin position="62"/>
        <end position="86"/>
    </location>
</feature>
<evidence type="ECO:0000313" key="9">
    <source>
        <dbReference type="Proteomes" id="UP000593564"/>
    </source>
</evidence>
<keyword evidence="9" id="KW-1185">Reference proteome</keyword>
<dbReference type="SUPFAM" id="SSF118290">
    <property type="entry name" value="WRKY DNA-binding domain"/>
    <property type="match status" value="1"/>
</dbReference>
<accession>A0A7J7H057</accession>
<evidence type="ECO:0000256" key="5">
    <source>
        <dbReference type="ARBA" id="ARBA00023242"/>
    </source>
</evidence>
<reference evidence="8 9" key="2">
    <citation type="submission" date="2020-07" db="EMBL/GenBank/DDBJ databases">
        <title>Genome assembly of wild tea tree DASZ reveals pedigree and selection history of tea varieties.</title>
        <authorList>
            <person name="Zhang W."/>
        </authorList>
    </citation>
    <scope>NUCLEOTIDE SEQUENCE [LARGE SCALE GENOMIC DNA]</scope>
    <source>
        <strain evidence="9">cv. G240</strain>
        <tissue evidence="8">Leaf</tissue>
    </source>
</reference>
<dbReference type="PROSITE" id="PS50811">
    <property type="entry name" value="WRKY"/>
    <property type="match status" value="1"/>
</dbReference>
<dbReference type="AlphaFoldDB" id="A0A7J7H057"/>
<dbReference type="Pfam" id="PF03106">
    <property type="entry name" value="WRKY"/>
    <property type="match status" value="1"/>
</dbReference>
<evidence type="ECO:0000256" key="1">
    <source>
        <dbReference type="ARBA" id="ARBA00004123"/>
    </source>
</evidence>
<dbReference type="PANTHER" id="PTHR31282">
    <property type="entry name" value="WRKY TRANSCRIPTION FACTOR 21-RELATED"/>
    <property type="match status" value="1"/>
</dbReference>
<evidence type="ECO:0000256" key="4">
    <source>
        <dbReference type="ARBA" id="ARBA00023163"/>
    </source>
</evidence>
<keyword evidence="4" id="KW-0804">Transcription</keyword>
<proteinExistence type="predicted"/>
<evidence type="ECO:0000259" key="7">
    <source>
        <dbReference type="PROSITE" id="PS50811"/>
    </source>
</evidence>
<sequence length="262" mass="30017">MERIIDRANRLFVFNCINPYGKTPFYRRELTTKSHFVDLFVTLTEVERGFFISFLDRTRTGHDRFRRGPVTPHQQQQRTHETESVEKKQGSIPRVYYLKPIQRLPHLPHNHQVKNGSIDRKELAKMINFAAVASPPNSFMSSLTGDTDSLQHSMSSAFQITNPSSAGRPPLSKRKCSLMDDAIAKCDASSGRCHCSKKMKLKVKRVVRVPAISVKLADIPADDYSWRKYGQKPIKGSPHPRSLTILIHKWMSKRGKGREVKF</sequence>
<name>A0A7J7H057_CAMSI</name>
<comment type="subcellular location">
    <subcellularLocation>
        <location evidence="1">Nucleus</location>
    </subcellularLocation>
</comment>